<feature type="domain" description="Fungal-type protein kinase" evidence="5">
    <location>
        <begin position="308"/>
        <end position="721"/>
    </location>
</feature>
<keyword evidence="6" id="KW-0418">Kinase</keyword>
<dbReference type="EMBL" id="FWEW01003781">
    <property type="protein sequence ID" value="SLM41094.1"/>
    <property type="molecule type" value="Genomic_DNA"/>
</dbReference>
<dbReference type="InterPro" id="IPR008266">
    <property type="entry name" value="Tyr_kinase_AS"/>
</dbReference>
<feature type="compositionally biased region" description="Low complexity" evidence="4">
    <location>
        <begin position="558"/>
        <end position="567"/>
    </location>
</feature>
<dbReference type="PANTHER" id="PTHR38248">
    <property type="entry name" value="FUNK1 6"/>
    <property type="match status" value="1"/>
</dbReference>
<feature type="region of interest" description="Disordered" evidence="4">
    <location>
        <begin position="533"/>
        <end position="609"/>
    </location>
</feature>
<keyword evidence="6" id="KW-0808">Transferase</keyword>
<feature type="compositionally biased region" description="Polar residues" evidence="4">
    <location>
        <begin position="587"/>
        <end position="600"/>
    </location>
</feature>
<comment type="catalytic activity">
    <reaction evidence="3">
        <text>L-seryl-[protein] + ATP = O-phospho-L-seryl-[protein] + ADP + H(+)</text>
        <dbReference type="Rhea" id="RHEA:17989"/>
        <dbReference type="Rhea" id="RHEA-COMP:9863"/>
        <dbReference type="Rhea" id="RHEA-COMP:11604"/>
        <dbReference type="ChEBI" id="CHEBI:15378"/>
        <dbReference type="ChEBI" id="CHEBI:29999"/>
        <dbReference type="ChEBI" id="CHEBI:30616"/>
        <dbReference type="ChEBI" id="CHEBI:83421"/>
        <dbReference type="ChEBI" id="CHEBI:456216"/>
        <dbReference type="EC" id="2.7.11.1"/>
    </reaction>
</comment>
<sequence length="973" mass="109826">MAELSQNELKAITAHPVRKGLETFRTTFASRYLRSKNADVTEVVDRLTSGVSDRGEKDVILDFVLALLAQPAARTIRSRIGNGPLSGDIASFYARLSAGQEKAKHVAPLLKLVVTLKSGIAPQNSDVDIWTAVFDLIARTRPLQLPQPTTPPPSHPSFTSSFQQTPWSFNTGSFADAYASEHRKQVDDVLREELLPTLRIDVPDFIPAVFGPYPRLDKLAENVFDRCQEEDTPLYTKGSGWNGWPPSADEDLVLEWLQDLMTRFMAWTNDVHAAASRQIYKGPSTYLDGSPIKRKMDVGIMGRHGNKDDEVDKKTRPKSNWAQILVIGELKSNSIEDGPEPAWLDLATYAREVSRTQDRRFVLGFTLCGSRMRLWHFDRSGSSGSSSFDINRDGFKFVHVMLGYHLMDDKQLGLDPTIQQSDGQRYVEITRDNQIERLILTKEIKKQAVIVGRATTCWRAYCDKDQSKEPLLVKDSWQYVERPEEGELIKEATDKGVRNVARYYHHETVQVDGKNDDTIENVRRGLMKTCSRTRFKQRSFNEPDASVSEPPGKSVAGRSQSQSQSHSLSRKRSSSAAQIAPPASLKRSCSSFESRNSGSPVHNRVHRRVITRDPGKPIYNASSPVALITGLIGAIKGHESSLNAGILHRDISIGNIMLTENEDDGFLIDYDLAIQTSSDRASGAPGKTGTKVFMAIGALLGEHHSPMHDLESFFWVKLWICFHWNGPGQERRKVKEFEDWNTKPIKELAKLKMGLVSKRIFDTVEDSFTPYCKRLFPCLRELHEVIFPGGTPWSKEDRPLYSRIVAVLEKARMDLDRLQCLVDMDIPTTGYKEPREAVSMAGTKVFMAIGALLGEPHSFMHDRESFFWVLFWICIHYDGLDDQGKVKRRSVRKYEKWNYADVEELADLKKGLIVEEDGFDKTIAGFAPGCKSLIACVQELRKYIFPNGKRWLGENKELYSQVKAVLDKASRSM</sequence>
<feature type="compositionally biased region" description="Low complexity" evidence="4">
    <location>
        <begin position="574"/>
        <end position="584"/>
    </location>
</feature>
<evidence type="ECO:0000256" key="2">
    <source>
        <dbReference type="ARBA" id="ARBA00047899"/>
    </source>
</evidence>
<evidence type="ECO:0000313" key="7">
    <source>
        <dbReference type="Proteomes" id="UP000192927"/>
    </source>
</evidence>
<protein>
    <recommendedName>
        <fullName evidence="1">non-specific serine/threonine protein kinase</fullName>
        <ecNumber evidence="1">2.7.11.1</ecNumber>
    </recommendedName>
</protein>
<evidence type="ECO:0000256" key="3">
    <source>
        <dbReference type="ARBA" id="ARBA00048679"/>
    </source>
</evidence>
<dbReference type="SUPFAM" id="SSF56112">
    <property type="entry name" value="Protein kinase-like (PK-like)"/>
    <property type="match status" value="1"/>
</dbReference>
<name>A0A1W5DD47_9LECA</name>
<evidence type="ECO:0000256" key="1">
    <source>
        <dbReference type="ARBA" id="ARBA00012513"/>
    </source>
</evidence>
<dbReference type="Gene3D" id="1.10.510.10">
    <property type="entry name" value="Transferase(Phosphotransferase) domain 1"/>
    <property type="match status" value="1"/>
</dbReference>
<dbReference type="Proteomes" id="UP000192927">
    <property type="component" value="Unassembled WGS sequence"/>
</dbReference>
<evidence type="ECO:0000256" key="4">
    <source>
        <dbReference type="SAM" id="MobiDB-lite"/>
    </source>
</evidence>
<dbReference type="EC" id="2.7.11.1" evidence="1"/>
<proteinExistence type="predicted"/>
<dbReference type="InterPro" id="IPR040976">
    <property type="entry name" value="Pkinase_fungal"/>
</dbReference>
<dbReference type="GO" id="GO:0004674">
    <property type="term" value="F:protein serine/threonine kinase activity"/>
    <property type="evidence" value="ECO:0007669"/>
    <property type="project" value="UniProtKB-EC"/>
</dbReference>
<accession>A0A1W5DD47</accession>
<evidence type="ECO:0000313" key="6">
    <source>
        <dbReference type="EMBL" id="SLM41094.1"/>
    </source>
</evidence>
<feature type="domain" description="Fungal-type protein kinase" evidence="5">
    <location>
        <begin position="815"/>
        <end position="874"/>
    </location>
</feature>
<dbReference type="Pfam" id="PF17667">
    <property type="entry name" value="Pkinase_fungal"/>
    <property type="match status" value="2"/>
</dbReference>
<dbReference type="PROSITE" id="PS00109">
    <property type="entry name" value="PROTEIN_KINASE_TYR"/>
    <property type="match status" value="1"/>
</dbReference>
<evidence type="ECO:0000259" key="5">
    <source>
        <dbReference type="Pfam" id="PF17667"/>
    </source>
</evidence>
<keyword evidence="7" id="KW-1185">Reference proteome</keyword>
<comment type="catalytic activity">
    <reaction evidence="2">
        <text>L-threonyl-[protein] + ATP = O-phospho-L-threonyl-[protein] + ADP + H(+)</text>
        <dbReference type="Rhea" id="RHEA:46608"/>
        <dbReference type="Rhea" id="RHEA-COMP:11060"/>
        <dbReference type="Rhea" id="RHEA-COMP:11605"/>
        <dbReference type="ChEBI" id="CHEBI:15378"/>
        <dbReference type="ChEBI" id="CHEBI:30013"/>
        <dbReference type="ChEBI" id="CHEBI:30616"/>
        <dbReference type="ChEBI" id="CHEBI:61977"/>
        <dbReference type="ChEBI" id="CHEBI:456216"/>
        <dbReference type="EC" id="2.7.11.1"/>
    </reaction>
</comment>
<organism evidence="6 7">
    <name type="scientific">Lasallia pustulata</name>
    <dbReference type="NCBI Taxonomy" id="136370"/>
    <lineage>
        <taxon>Eukaryota</taxon>
        <taxon>Fungi</taxon>
        <taxon>Dikarya</taxon>
        <taxon>Ascomycota</taxon>
        <taxon>Pezizomycotina</taxon>
        <taxon>Lecanoromycetes</taxon>
        <taxon>OSLEUM clade</taxon>
        <taxon>Umbilicariomycetidae</taxon>
        <taxon>Umbilicariales</taxon>
        <taxon>Umbilicariaceae</taxon>
        <taxon>Lasallia</taxon>
    </lineage>
</organism>
<reference evidence="7" key="1">
    <citation type="submission" date="2017-03" db="EMBL/GenBank/DDBJ databases">
        <authorList>
            <person name="Sharma R."/>
            <person name="Thines M."/>
        </authorList>
    </citation>
    <scope>NUCLEOTIDE SEQUENCE [LARGE SCALE GENOMIC DNA]</scope>
</reference>
<dbReference type="InterPro" id="IPR011009">
    <property type="entry name" value="Kinase-like_dom_sf"/>
</dbReference>
<dbReference type="PANTHER" id="PTHR38248:SF2">
    <property type="entry name" value="FUNK1 11"/>
    <property type="match status" value="1"/>
</dbReference>
<dbReference type="AlphaFoldDB" id="A0A1W5DD47"/>